<sequence>MSTRACPPSGADVRAEKDLVAEIVAGGETPPAGTNIAVVARDGDAFRVKGFWNTLLFGGTQPNAI</sequence>
<gene>
    <name evidence="1" type="ORF">AN912_26710</name>
</gene>
<evidence type="ECO:0000313" key="2">
    <source>
        <dbReference type="Proteomes" id="UP000037962"/>
    </source>
</evidence>
<dbReference type="EMBL" id="LJFS01000052">
    <property type="protein sequence ID" value="KPG25680.1"/>
    <property type="molecule type" value="Genomic_DNA"/>
</dbReference>
<name>A0ABR5LJS3_9MYCO</name>
<protein>
    <recommendedName>
        <fullName evidence="3">Serine hydrolase</fullName>
    </recommendedName>
</protein>
<reference evidence="1 2" key="1">
    <citation type="submission" date="2015-09" db="EMBL/GenBank/DDBJ databases">
        <title>Genome Sequences of Mycobacterium immunogenum Isolates, Recuperated from a Chloraminated Drinking Water Distribution System Simulator Subjected to Episodes of Nitrification.</title>
        <authorList>
            <person name="Gomez-Alvarez V."/>
            <person name="Revetta R.P."/>
        </authorList>
    </citation>
    <scope>NUCLEOTIDE SEQUENCE [LARGE SCALE GENOMIC DNA]</scope>
    <source>
        <strain evidence="1 2">H076</strain>
    </source>
</reference>
<evidence type="ECO:0008006" key="3">
    <source>
        <dbReference type="Google" id="ProtNLM"/>
    </source>
</evidence>
<keyword evidence="2" id="KW-1185">Reference proteome</keyword>
<dbReference type="Proteomes" id="UP000037962">
    <property type="component" value="Unassembled WGS sequence"/>
</dbReference>
<proteinExistence type="predicted"/>
<dbReference type="RefSeq" id="WP_043078802.1">
    <property type="nucleotide sequence ID" value="NZ_CP011530.1"/>
</dbReference>
<organism evidence="1 2">
    <name type="scientific">Mycobacteroides immunogenum</name>
    <dbReference type="NCBI Taxonomy" id="83262"/>
    <lineage>
        <taxon>Bacteria</taxon>
        <taxon>Bacillati</taxon>
        <taxon>Actinomycetota</taxon>
        <taxon>Actinomycetes</taxon>
        <taxon>Mycobacteriales</taxon>
        <taxon>Mycobacteriaceae</taxon>
        <taxon>Mycobacteroides</taxon>
    </lineage>
</organism>
<evidence type="ECO:0000313" key="1">
    <source>
        <dbReference type="EMBL" id="KPG25680.1"/>
    </source>
</evidence>
<dbReference type="GeneID" id="45763342"/>
<comment type="caution">
    <text evidence="1">The sequence shown here is derived from an EMBL/GenBank/DDBJ whole genome shotgun (WGS) entry which is preliminary data.</text>
</comment>
<accession>A0ABR5LJS3</accession>